<feature type="compositionally biased region" description="Pro residues" evidence="1">
    <location>
        <begin position="456"/>
        <end position="472"/>
    </location>
</feature>
<dbReference type="InterPro" id="IPR000210">
    <property type="entry name" value="BTB/POZ_dom"/>
</dbReference>
<dbReference type="Gene3D" id="2.130.10.30">
    <property type="entry name" value="Regulator of chromosome condensation 1/beta-lactamase-inhibitor protein II"/>
    <property type="match status" value="2"/>
</dbReference>
<dbReference type="InterPro" id="IPR011989">
    <property type="entry name" value="ARM-like"/>
</dbReference>
<dbReference type="PANTHER" id="PTHR48125">
    <property type="entry name" value="LP07818P1"/>
    <property type="match status" value="1"/>
</dbReference>
<dbReference type="Gene3D" id="3.30.710.10">
    <property type="entry name" value="Potassium Channel Kv1.1, Chain A"/>
    <property type="match status" value="2"/>
</dbReference>
<evidence type="ECO:0000313" key="3">
    <source>
        <dbReference type="EMBL" id="KAJ4459858.1"/>
    </source>
</evidence>
<feature type="compositionally biased region" description="Pro residues" evidence="1">
    <location>
        <begin position="1537"/>
        <end position="1550"/>
    </location>
</feature>
<dbReference type="InterPro" id="IPR016024">
    <property type="entry name" value="ARM-type_fold"/>
</dbReference>
<dbReference type="Proteomes" id="UP001141327">
    <property type="component" value="Unassembled WGS sequence"/>
</dbReference>
<feature type="compositionally biased region" description="Basic and acidic residues" evidence="1">
    <location>
        <begin position="1693"/>
        <end position="1704"/>
    </location>
</feature>
<dbReference type="PROSITE" id="PS50097">
    <property type="entry name" value="BTB"/>
    <property type="match status" value="1"/>
</dbReference>
<protein>
    <submittedName>
        <fullName evidence="3">Importin alpha subunit</fullName>
    </submittedName>
</protein>
<dbReference type="SUPFAM" id="SSF54695">
    <property type="entry name" value="POZ domain"/>
    <property type="match status" value="1"/>
</dbReference>
<dbReference type="CDD" id="cd18186">
    <property type="entry name" value="BTB_POZ_ZBTB_KLHL-like"/>
    <property type="match status" value="1"/>
</dbReference>
<accession>A0ABQ8UNI7</accession>
<feature type="region of interest" description="Disordered" evidence="1">
    <location>
        <begin position="1514"/>
        <end position="1551"/>
    </location>
</feature>
<evidence type="ECO:0000313" key="4">
    <source>
        <dbReference type="Proteomes" id="UP001141327"/>
    </source>
</evidence>
<dbReference type="InterPro" id="IPR000225">
    <property type="entry name" value="Armadillo"/>
</dbReference>
<dbReference type="InterPro" id="IPR011333">
    <property type="entry name" value="SKP1/BTB/POZ_sf"/>
</dbReference>
<organism evidence="3 4">
    <name type="scientific">Paratrimastix pyriformis</name>
    <dbReference type="NCBI Taxonomy" id="342808"/>
    <lineage>
        <taxon>Eukaryota</taxon>
        <taxon>Metamonada</taxon>
        <taxon>Preaxostyla</taxon>
        <taxon>Paratrimastigidae</taxon>
        <taxon>Paratrimastix</taxon>
    </lineage>
</organism>
<dbReference type="Gene3D" id="1.25.10.10">
    <property type="entry name" value="Leucine-rich Repeat Variant"/>
    <property type="match status" value="1"/>
</dbReference>
<feature type="region of interest" description="Disordered" evidence="1">
    <location>
        <begin position="454"/>
        <end position="494"/>
    </location>
</feature>
<feature type="region of interest" description="Disordered" evidence="1">
    <location>
        <begin position="822"/>
        <end position="847"/>
    </location>
</feature>
<reference evidence="3" key="1">
    <citation type="journal article" date="2022" name="bioRxiv">
        <title>Genomics of Preaxostyla Flagellates Illuminates Evolutionary Transitions and the Path Towards Mitochondrial Loss.</title>
        <authorList>
            <person name="Novak L.V.F."/>
            <person name="Treitli S.C."/>
            <person name="Pyrih J."/>
            <person name="Halakuc P."/>
            <person name="Pipaliya S.V."/>
            <person name="Vacek V."/>
            <person name="Brzon O."/>
            <person name="Soukal P."/>
            <person name="Eme L."/>
            <person name="Dacks J.B."/>
            <person name="Karnkowska A."/>
            <person name="Elias M."/>
            <person name="Hampl V."/>
        </authorList>
    </citation>
    <scope>NUCLEOTIDE SEQUENCE</scope>
    <source>
        <strain evidence="3">RCP-MX</strain>
    </source>
</reference>
<keyword evidence="4" id="KW-1185">Reference proteome</keyword>
<sequence length="1873" mass="202368">MAGMSQMAAFQGVSPKGHAEGFRQVPIQVNGLPELEVKHLAAGDGFCVAMFENDEVYSWEFPLLANDSVKNPGDVLVMKVRLPPVGKVVQLGACGHSGFLLMDDGAVFSWDTPIAPASSTGDLDLRDLGCLRCAPALFCPGISPPAQVGRLVRLSLTASTDAAAPVLGLSETGTVLLFSQLFSTRGLTPVRVFLPPPALAAALANATPRPPPYAPGADQAERDFATRYAEKPLFPDHDDPSTFGIVEDSPIVEISQSLDQLVVRTAKGLVYTGRIWPALIPGLCPVERVALPPDQTAVRIAAGLHSLALTSNGFLYGWGLIGETHDESSDRPTFQLVSPSEPRFMTPPRSPHYATLSSASYPSREQWLPYGTHTLLLTFGRHVSGMGLSTAGQTALFKMYGWKPITIPDMEGVSLVATGASFSLVATCAQQTKLRLGLGTLFTRAEHCRQLLAAAPGPPKEAPPPPLAPSPPAMAEAATSGQGAPGAAVPPPPQTSGGALTALALLGEPDWFMDTELVGADKEPVHAHSWMLRARCPAMVPLLEAARQARREAADRAQIVLPMAGHGTLFCFLYYMYQDVIPWSASLVGDSIRVQAELVALARQFGLPRLEAMALTVFPPPPSSWEADIARLWENPQAMGADVSCASSSGQWQRWGHRGLLVLRSGLFSALLAHQSARSDTLRFDEAQYSWAVHQGLLEYIYRDRLTAFPRSQLVELVRAANYYQVLPSTTPTPPLTTQPAPFALVRALQHQAELLVARHVGPENLATLLSLADSLGLDTLREHCLYYLTATSRRLFCEMVPAAEWRRSVLRASAQPAALDIATKMDGKPTDGDGGNPDEEEDDARGRVQKELDRLAQSEVYTAGAWQLGWEVPWAQVPPDALWHTLRGVHSVPLPTLKPTCTNGPLEFDEPLAAAFVQSLATRQALPADLLDKLRLLRLPPRNILARMCMGLWDKLPIETQRALAEALFCQPQPALPAAAQGPPPDWAAGLLARLLALMAALDRLPLSPIVRRPLVESLLRLSRRAVADGGGCPGPLPPEVEALAAVMVDRPPQPASAADGELGTPGTGWAQCPTVLLQVNFAELWTEAAAKGEPVDPLMASTTLEGDAEKAAAWAELSEPLRAMIRRRHRRWRVHTAIYPEGLPGLCYLREKALSILSCDEEVSRTASQFVRRLLSQPKRPRYGEALMCNCDYTMLQLLRRDENPAIQYECLWALTNLSSGSPLHARAVEAAGSLVEFVRLTGSPDERVREQAVWAIGNVAGDNPHSRDRVIEAAMPALLRLANRPWEEHSRALLDNLAYAMTNLVRCPSVPPHPEAIRPVLPVFVRFARSYAPASEPPGKDGEAPRGSVGWEAFMDSISGIPFFPAHELASLDKDTLALVPSLFNKRPGPLCAARFFRRLSNGTAAQQTAALAIPGLAGFISHGDFSFLARCEVLAGLATLAAGPPDRVQWILHHRLWQMALDAPHNKQRFVTLLLSNLMGGCAGPSECYQKEVRQGLGHVWQELALAQAAHPPPPQPARAAQTPSPSSSPAESPLPPPIGRSPLAPPVEALATDPLHQFHPFREHPVVPALPCCGTPLGRPTPPQICEVALHGGLECLVENLSLKPPIALPALRAIRRALETTDAEEGLPGYLAALEAAVRRRRLPVEEVVPPEIWAPAMVEMMTATPEPLAPPALLPQGEDDDATPGEEGRRTRPRLEDTPPPPALPFPRPGPGSRILKGAYEGMQRITLIAFPSPVHSRNLPLFIERVLMQLARDYRPLVHQPPQAAMALARFARVGFGEGFPGALCTADQSLGCILANVHAPDYAPTQEDQVRLAEEVPFGLDDAAPETVEAGLVQCGPQPHPLLEEVVVQGLVLFHYFRALCALP</sequence>
<comment type="caution">
    <text evidence="3">The sequence shown here is derived from an EMBL/GenBank/DDBJ whole genome shotgun (WGS) entry which is preliminary data.</text>
</comment>
<dbReference type="SUPFAM" id="SSF48371">
    <property type="entry name" value="ARM repeat"/>
    <property type="match status" value="1"/>
</dbReference>
<dbReference type="SMART" id="SM00185">
    <property type="entry name" value="ARM"/>
    <property type="match status" value="4"/>
</dbReference>
<feature type="compositionally biased region" description="Pro residues" evidence="1">
    <location>
        <begin position="1705"/>
        <end position="1717"/>
    </location>
</feature>
<dbReference type="EMBL" id="JAPMOS010000016">
    <property type="protein sequence ID" value="KAJ4459858.1"/>
    <property type="molecule type" value="Genomic_DNA"/>
</dbReference>
<dbReference type="SUPFAM" id="SSF50985">
    <property type="entry name" value="RCC1/BLIP-II"/>
    <property type="match status" value="1"/>
</dbReference>
<feature type="compositionally biased region" description="Low complexity" evidence="1">
    <location>
        <begin position="473"/>
        <end position="487"/>
    </location>
</feature>
<proteinExistence type="predicted"/>
<evidence type="ECO:0000256" key="1">
    <source>
        <dbReference type="SAM" id="MobiDB-lite"/>
    </source>
</evidence>
<evidence type="ECO:0000259" key="2">
    <source>
        <dbReference type="PROSITE" id="PS50097"/>
    </source>
</evidence>
<feature type="region of interest" description="Disordered" evidence="1">
    <location>
        <begin position="1673"/>
        <end position="1718"/>
    </location>
</feature>
<feature type="domain" description="BTB" evidence="2">
    <location>
        <begin position="641"/>
        <end position="710"/>
    </location>
</feature>
<gene>
    <name evidence="3" type="ORF">PAPYR_3910</name>
</gene>
<dbReference type="PANTHER" id="PTHR48125:SF12">
    <property type="entry name" value="AT HOOK TRANSCRIPTION FACTOR FAMILY-RELATED"/>
    <property type="match status" value="1"/>
</dbReference>
<feature type="compositionally biased region" description="Low complexity" evidence="1">
    <location>
        <begin position="1522"/>
        <end position="1536"/>
    </location>
</feature>
<dbReference type="Pfam" id="PF00651">
    <property type="entry name" value="BTB"/>
    <property type="match status" value="1"/>
</dbReference>
<name>A0ABQ8UNI7_9EUKA</name>
<dbReference type="Pfam" id="PF00514">
    <property type="entry name" value="Arm"/>
    <property type="match status" value="1"/>
</dbReference>
<dbReference type="InterPro" id="IPR009091">
    <property type="entry name" value="RCC1/BLIP-II"/>
</dbReference>